<dbReference type="RefSeq" id="WP_054537797.1">
    <property type="nucleotide sequence ID" value="NZ_JACIEQ010000001.1"/>
</dbReference>
<protein>
    <recommendedName>
        <fullName evidence="4">Lipoprotein</fullName>
    </recommendedName>
</protein>
<evidence type="ECO:0000313" key="2">
    <source>
        <dbReference type="EMBL" id="MBB4021288.1"/>
    </source>
</evidence>
<reference evidence="2" key="1">
    <citation type="submission" date="2020-08" db="EMBL/GenBank/DDBJ databases">
        <title>Genomic Encyclopedia of Type Strains, Phase IV (KMG-IV): sequencing the most valuable type-strain genomes for metagenomic binning, comparative biology and taxonomic classification.</title>
        <authorList>
            <person name="Goeker M."/>
        </authorList>
    </citation>
    <scope>NUCLEOTIDE SEQUENCE [LARGE SCALE GENOMIC DNA]</scope>
    <source>
        <strain evidence="2">DSM 105040</strain>
    </source>
</reference>
<sequence length="203" mass="21704">MVVTRTRARAILGAAALVALAACAGTQPGDPLEPPALLGDFRLGHNIVVADEAQKLPPSRKATADEWEAAVKTEVERRFGRYEGEKIYHIGVRVDGYALAVPGIPIILSPKSALVFTVNIWDDAAGQKLNAKPEQIAVLESVTGKTLVGSGLTRSREEQMQDLAQNAAKAIERWLVKNRADWFGQEEPEPVAEEAAAGGGEDA</sequence>
<feature type="chain" id="PRO_5032841942" description="Lipoprotein" evidence="1">
    <location>
        <begin position="25"/>
        <end position="203"/>
    </location>
</feature>
<dbReference type="EMBL" id="JACIEQ010000001">
    <property type="protein sequence ID" value="MBB4021288.1"/>
    <property type="molecule type" value="Genomic_DNA"/>
</dbReference>
<evidence type="ECO:0000256" key="1">
    <source>
        <dbReference type="SAM" id="SignalP"/>
    </source>
</evidence>
<accession>A0A840CCM2</accession>
<dbReference type="Proteomes" id="UP000585681">
    <property type="component" value="Unassembled WGS sequence"/>
</dbReference>
<keyword evidence="3" id="KW-1185">Reference proteome</keyword>
<keyword evidence="1" id="KW-0732">Signal</keyword>
<dbReference type="AlphaFoldDB" id="A0A840CCM2"/>
<comment type="caution">
    <text evidence="2">The sequence shown here is derived from an EMBL/GenBank/DDBJ whole genome shotgun (WGS) entry which is preliminary data.</text>
</comment>
<organism evidence="2 3">
    <name type="scientific">Actibacterium naphthalenivorans</name>
    <dbReference type="NCBI Taxonomy" id="1614693"/>
    <lineage>
        <taxon>Bacteria</taxon>
        <taxon>Pseudomonadati</taxon>
        <taxon>Pseudomonadota</taxon>
        <taxon>Alphaproteobacteria</taxon>
        <taxon>Rhodobacterales</taxon>
        <taxon>Roseobacteraceae</taxon>
        <taxon>Actibacterium</taxon>
    </lineage>
</organism>
<evidence type="ECO:0000313" key="3">
    <source>
        <dbReference type="Proteomes" id="UP000585681"/>
    </source>
</evidence>
<name>A0A840CCM2_9RHOB</name>
<evidence type="ECO:0008006" key="4">
    <source>
        <dbReference type="Google" id="ProtNLM"/>
    </source>
</evidence>
<proteinExistence type="predicted"/>
<dbReference type="PROSITE" id="PS51257">
    <property type="entry name" value="PROKAR_LIPOPROTEIN"/>
    <property type="match status" value="1"/>
</dbReference>
<gene>
    <name evidence="2" type="ORF">GGR17_001079</name>
</gene>
<feature type="signal peptide" evidence="1">
    <location>
        <begin position="1"/>
        <end position="24"/>
    </location>
</feature>